<dbReference type="InterPro" id="IPR020846">
    <property type="entry name" value="MFS_dom"/>
</dbReference>
<dbReference type="InterPro" id="IPR036259">
    <property type="entry name" value="MFS_trans_sf"/>
</dbReference>
<evidence type="ECO:0000256" key="3">
    <source>
        <dbReference type="ARBA" id="ARBA00022989"/>
    </source>
</evidence>
<sequence>MRSYGELLRIKEIWTTLLLAMFTRIPLFSLGTVITLHVVTSLGMKYSSAGLVTTVFTIAGMISSPWRGSMVDRRGLRRTMMPSLIVVTAIWLVAPWLDYLPLLAVVAVGGLWNYPVYTVPRQVLIARAPLSRRRAALSLDSVSVEVCYMIGPTVAIIAATTWGTRLTIMACALVAGIGAAGLTILNPPTASEADASGTPAVDAPPRMEASTRPALASLGARGVLNMLRLPRWLTLHTAAILIAVVAAGFALGGMELTAVGQLRAMGAPQAIGWVLAASGLGSAVGGIVYGMLPRGASTPALLMGLGATTALAALAANPWQAAGLLCLAGIFCAPTLTSSIDSLSAAVPARSRGAAIGWQGSCMNAGTAMAAPLVGAAMDASGWRSGYLLAGLLGVVIAVLVLGAVRLHRTRLVHAG</sequence>
<feature type="transmembrane region" description="Helical" evidence="5">
    <location>
        <begin position="322"/>
        <end position="343"/>
    </location>
</feature>
<dbReference type="PANTHER" id="PTHR23542">
    <property type="match status" value="1"/>
</dbReference>
<accession>K7RWS1</accession>
<dbReference type="PROSITE" id="PS50850">
    <property type="entry name" value="MFS"/>
    <property type="match status" value="1"/>
</dbReference>
<dbReference type="GeneID" id="88084716"/>
<dbReference type="eggNOG" id="COG2814">
    <property type="taxonomic scope" value="Bacteria"/>
</dbReference>
<feature type="transmembrane region" description="Helical" evidence="5">
    <location>
        <begin position="232"/>
        <end position="251"/>
    </location>
</feature>
<dbReference type="AlphaFoldDB" id="K7RWS1"/>
<dbReference type="Pfam" id="PF07690">
    <property type="entry name" value="MFS_1"/>
    <property type="match status" value="2"/>
</dbReference>
<reference evidence="7 8" key="1">
    <citation type="journal article" date="2012" name="BMC Genomics">
        <title>The genome sequence of Propionibacterium acidipropionici provides insights into its biotechnological and industrial potential.</title>
        <authorList>
            <person name="Parizzi L.P."/>
            <person name="Grassi M.C."/>
            <person name="Llerena L.A."/>
            <person name="Carazzolle M.F."/>
            <person name="Queiroz V.L."/>
            <person name="Lunardi I."/>
            <person name="Zeidler A.F."/>
            <person name="Teixeira P.J."/>
            <person name="Mieczkowski P."/>
            <person name="Rincones J."/>
            <person name="Pereira G.A."/>
        </authorList>
    </citation>
    <scope>NUCLEOTIDE SEQUENCE [LARGE SCALE GENOMIC DNA]</scope>
    <source>
        <strain evidence="8">ATCC 4875 / DSM 20272 / JCM 6432 / NBRC 12425 / NCIMB 8070</strain>
    </source>
</reference>
<evidence type="ECO:0000256" key="1">
    <source>
        <dbReference type="ARBA" id="ARBA00004651"/>
    </source>
</evidence>
<name>K7RWS1_ACIA4</name>
<gene>
    <name evidence="7" type="ordered locus">PACID_30910</name>
</gene>
<keyword evidence="2 5" id="KW-0812">Transmembrane</keyword>
<dbReference type="PATRIC" id="fig|1171373.8.peg.3036"/>
<protein>
    <submittedName>
        <fullName evidence="7">Transporter, major facilitator family protein</fullName>
    </submittedName>
</protein>
<feature type="transmembrane region" description="Helical" evidence="5">
    <location>
        <begin position="166"/>
        <end position="185"/>
    </location>
</feature>
<feature type="transmembrane region" description="Helical" evidence="5">
    <location>
        <begin position="355"/>
        <end position="374"/>
    </location>
</feature>
<dbReference type="GO" id="GO:0022857">
    <property type="term" value="F:transmembrane transporter activity"/>
    <property type="evidence" value="ECO:0007669"/>
    <property type="project" value="InterPro"/>
</dbReference>
<dbReference type="RefSeq" id="WP_015071746.1">
    <property type="nucleotide sequence ID" value="NC_019395.1"/>
</dbReference>
<dbReference type="STRING" id="1171373.PACID_30910"/>
<dbReference type="SUPFAM" id="SSF103473">
    <property type="entry name" value="MFS general substrate transporter"/>
    <property type="match status" value="2"/>
</dbReference>
<evidence type="ECO:0000313" key="7">
    <source>
        <dbReference type="EMBL" id="AFV90851.1"/>
    </source>
</evidence>
<dbReference type="InterPro" id="IPR011701">
    <property type="entry name" value="MFS"/>
</dbReference>
<feature type="transmembrane region" description="Helical" evidence="5">
    <location>
        <begin position="12"/>
        <end position="34"/>
    </location>
</feature>
<feature type="transmembrane region" description="Helical" evidence="5">
    <location>
        <begin position="386"/>
        <end position="405"/>
    </location>
</feature>
<dbReference type="EMBL" id="CP003493">
    <property type="protein sequence ID" value="AFV90851.1"/>
    <property type="molecule type" value="Genomic_DNA"/>
</dbReference>
<dbReference type="HOGENOM" id="CLU_033532_1_1_11"/>
<evidence type="ECO:0000313" key="8">
    <source>
        <dbReference type="Proteomes" id="UP000000214"/>
    </source>
</evidence>
<keyword evidence="4 5" id="KW-0472">Membrane</keyword>
<feature type="domain" description="Major facilitator superfamily (MFS) profile" evidence="6">
    <location>
        <begin position="214"/>
        <end position="416"/>
    </location>
</feature>
<keyword evidence="3 5" id="KW-1133">Transmembrane helix</keyword>
<organism evidence="7 8">
    <name type="scientific">Acidipropionibacterium acidipropionici (strain ATCC 4875 / DSM 20272 / JCM 6432 / NBRC 12425 / NCIMB 8070 / 4)</name>
    <name type="common">Propionibacterium acidipropionici</name>
    <dbReference type="NCBI Taxonomy" id="1171373"/>
    <lineage>
        <taxon>Bacteria</taxon>
        <taxon>Bacillati</taxon>
        <taxon>Actinomycetota</taxon>
        <taxon>Actinomycetes</taxon>
        <taxon>Propionibacteriales</taxon>
        <taxon>Propionibacteriaceae</taxon>
        <taxon>Acidipropionibacterium</taxon>
    </lineage>
</organism>
<evidence type="ECO:0000256" key="2">
    <source>
        <dbReference type="ARBA" id="ARBA00022692"/>
    </source>
</evidence>
<evidence type="ECO:0000256" key="4">
    <source>
        <dbReference type="ARBA" id="ARBA00023136"/>
    </source>
</evidence>
<dbReference type="Gene3D" id="1.20.1250.20">
    <property type="entry name" value="MFS general substrate transporter like domains"/>
    <property type="match status" value="2"/>
</dbReference>
<feature type="transmembrane region" description="Helical" evidence="5">
    <location>
        <begin position="271"/>
        <end position="292"/>
    </location>
</feature>
<dbReference type="PANTHER" id="PTHR23542:SF1">
    <property type="entry name" value="MAJOR FACILITATOR SUPERFAMILY (MFS) PROFILE DOMAIN-CONTAINING PROTEIN"/>
    <property type="match status" value="1"/>
</dbReference>
<evidence type="ECO:0000259" key="6">
    <source>
        <dbReference type="PROSITE" id="PS50850"/>
    </source>
</evidence>
<evidence type="ECO:0000256" key="5">
    <source>
        <dbReference type="SAM" id="Phobius"/>
    </source>
</evidence>
<feature type="transmembrane region" description="Helical" evidence="5">
    <location>
        <begin position="299"/>
        <end position="316"/>
    </location>
</feature>
<dbReference type="KEGG" id="pbo:PACID_30910"/>
<comment type="subcellular location">
    <subcellularLocation>
        <location evidence="1">Cell membrane</location>
        <topology evidence="1">Multi-pass membrane protein</topology>
    </subcellularLocation>
</comment>
<dbReference type="GO" id="GO:0005886">
    <property type="term" value="C:plasma membrane"/>
    <property type="evidence" value="ECO:0007669"/>
    <property type="project" value="UniProtKB-SubCell"/>
</dbReference>
<feature type="transmembrane region" description="Helical" evidence="5">
    <location>
        <begin position="46"/>
        <end position="63"/>
    </location>
</feature>
<dbReference type="Proteomes" id="UP000000214">
    <property type="component" value="Chromosome"/>
</dbReference>
<proteinExistence type="predicted"/>